<evidence type="ECO:0000313" key="2">
    <source>
        <dbReference type="EMBL" id="KAK8068831.1"/>
    </source>
</evidence>
<dbReference type="PANTHER" id="PTHR21310:SF58">
    <property type="entry name" value="AMINOGLYCOSIDE PHOSPHOTRANSFERASE DOMAIN-CONTAINING PROTEIN"/>
    <property type="match status" value="1"/>
</dbReference>
<dbReference type="InterPro" id="IPR051678">
    <property type="entry name" value="AGP_Transferase"/>
</dbReference>
<dbReference type="InterPro" id="IPR011009">
    <property type="entry name" value="Kinase-like_dom_sf"/>
</dbReference>
<protein>
    <recommendedName>
        <fullName evidence="1">Aminoglycoside phosphotransferase domain-containing protein</fullName>
    </recommendedName>
</protein>
<reference evidence="2 3" key="1">
    <citation type="submission" date="2023-01" db="EMBL/GenBank/DDBJ databases">
        <title>Analysis of 21 Apiospora genomes using comparative genomics revels a genus with tremendous synthesis potential of carbohydrate active enzymes and secondary metabolites.</title>
        <authorList>
            <person name="Sorensen T."/>
        </authorList>
    </citation>
    <scope>NUCLEOTIDE SEQUENCE [LARGE SCALE GENOMIC DNA]</scope>
    <source>
        <strain evidence="2 3">CBS 135458</strain>
    </source>
</reference>
<dbReference type="Pfam" id="PF01636">
    <property type="entry name" value="APH"/>
    <property type="match status" value="1"/>
</dbReference>
<comment type="caution">
    <text evidence="2">The sequence shown here is derived from an EMBL/GenBank/DDBJ whole genome shotgun (WGS) entry which is preliminary data.</text>
</comment>
<dbReference type="PANTHER" id="PTHR21310">
    <property type="entry name" value="AMINOGLYCOSIDE PHOSPHOTRANSFERASE-RELATED-RELATED"/>
    <property type="match status" value="1"/>
</dbReference>
<dbReference type="RefSeq" id="XP_066716125.1">
    <property type="nucleotide sequence ID" value="XM_066856856.1"/>
</dbReference>
<dbReference type="Proteomes" id="UP001480595">
    <property type="component" value="Unassembled WGS sequence"/>
</dbReference>
<name>A0ABR1VC94_9PEZI</name>
<dbReference type="InterPro" id="IPR002575">
    <property type="entry name" value="Aminoglycoside_PTrfase"/>
</dbReference>
<dbReference type="EMBL" id="JAQQWL010000006">
    <property type="protein sequence ID" value="KAK8068831.1"/>
    <property type="molecule type" value="Genomic_DNA"/>
</dbReference>
<proteinExistence type="predicted"/>
<dbReference type="GeneID" id="92089919"/>
<feature type="domain" description="Aminoglycoside phosphotransferase" evidence="1">
    <location>
        <begin position="139"/>
        <end position="309"/>
    </location>
</feature>
<sequence length="366" mass="42138">MFVQGSAPLVSYIKLVVHSWSELRVIRTTVDILLEPALLIRFPNQRCNETSLVLKSKPMHNLAPAREAVREIDGDSWLISDRLFIHRQSKPHDTQPSWPDGQGSFYVLSSATEPPPSSMPLHLTSPIQKVHSAADRTATWQFGEAFLKVKDMNEQETHNTREHVTLTYLHARGGWTFDLPRVLHHALWSNRYVLLVTAVRGRTLGSEWPTMDEEMKEYYINRVIEVCRELSHWEADYIGGVDKRTLAESYMAGQDDSYTNDHLMMASKELGMDCSALFHFYHCDLGPGNIIVDVNDRSIGIIDWEIAGFVPWEWLRTKFRLSSGLDLPWEEESRLEYRRRVGVAMGEQRFPDVVDAYLARRAKLNK</sequence>
<accession>A0ABR1VC94</accession>
<gene>
    <name evidence="2" type="ORF">PG994_005447</name>
</gene>
<dbReference type="Gene3D" id="3.90.1200.10">
    <property type="match status" value="1"/>
</dbReference>
<organism evidence="2 3">
    <name type="scientific">Apiospora phragmitis</name>
    <dbReference type="NCBI Taxonomy" id="2905665"/>
    <lineage>
        <taxon>Eukaryota</taxon>
        <taxon>Fungi</taxon>
        <taxon>Dikarya</taxon>
        <taxon>Ascomycota</taxon>
        <taxon>Pezizomycotina</taxon>
        <taxon>Sordariomycetes</taxon>
        <taxon>Xylariomycetidae</taxon>
        <taxon>Amphisphaeriales</taxon>
        <taxon>Apiosporaceae</taxon>
        <taxon>Apiospora</taxon>
    </lineage>
</organism>
<evidence type="ECO:0000259" key="1">
    <source>
        <dbReference type="Pfam" id="PF01636"/>
    </source>
</evidence>
<keyword evidence="3" id="KW-1185">Reference proteome</keyword>
<dbReference type="SUPFAM" id="SSF56112">
    <property type="entry name" value="Protein kinase-like (PK-like)"/>
    <property type="match status" value="1"/>
</dbReference>
<evidence type="ECO:0000313" key="3">
    <source>
        <dbReference type="Proteomes" id="UP001480595"/>
    </source>
</evidence>